<evidence type="ECO:0000313" key="6">
    <source>
        <dbReference type="EMBL" id="CAE2238283.1"/>
    </source>
</evidence>
<dbReference type="GO" id="GO:0007264">
    <property type="term" value="P:small GTPase-mediated signal transduction"/>
    <property type="evidence" value="ECO:0007669"/>
    <property type="project" value="InterPro"/>
</dbReference>
<dbReference type="CDD" id="cd00155">
    <property type="entry name" value="RasGEF"/>
    <property type="match status" value="1"/>
</dbReference>
<feature type="compositionally biased region" description="Basic and acidic residues" evidence="3">
    <location>
        <begin position="232"/>
        <end position="242"/>
    </location>
</feature>
<evidence type="ECO:0000256" key="2">
    <source>
        <dbReference type="PROSITE-ProRule" id="PRU00168"/>
    </source>
</evidence>
<dbReference type="GO" id="GO:0005085">
    <property type="term" value="F:guanyl-nucleotide exchange factor activity"/>
    <property type="evidence" value="ECO:0007669"/>
    <property type="project" value="UniProtKB-KW"/>
</dbReference>
<sequence length="741" mass="85508">MAYQETPPRSSEPLKNLDDRMVFSSLPPPVSPKSKKRRLLSDVFFASKSECEEVDQDSSMDEFLSDRERDLLTNSRDKKIFLPAHNELTCSSLTKNWYDIESEIKKTKKEQIDQGKRSLRWGSYNNNASIRSNKARLLMNSTAEHSALHDDEEQPKFARMNTLHSLLENHKQAIQRNSDSERAPQRRKPIPKIFFGDETSETSDGLASESPDRSASVKKNELSISGNRNRSKSSDMDTRPQKPDFSTSLSQGKANSFANMNANILTSPIPLTQGKEVKKKKRIFWKRRSQYSETDYIELGRILVNDVRIESNPYQKIPEFILSVQLKSQLLVKFPFLSKQDQELLFYSYFEQELPPYSIDESTNFLNVNNCTIFQLLQTLLLDITNDQHFTSVFLLSYRSLLEPVELMELLIYRAFGRPTGAGNFDSAMQGKVLQFICCWVEQFYPYDFSGDQHMLYMLSHTLNFLDTLNVRKNIVMKHIGHWITYTKAHKIQPMLKQNSKLKLAKQNPSEVAKQLTIAEFDIFRSIKPSEFAHQNWCSEDKDKTAPNILRMINQFNSISNWAASEILKKKTPKARAVLLNRFIVIAEESRALRNYNAVMSILSGLQSAPIYRLQHTWNLLPDESWDIWDSLNHLMSNDNNYANYRKLIKDSEQPSVPYIGVFLTDLVFIEESQPDYITNTNLINVTKLELTASVLFLLETCKRGEYNITPIPSLEACLLAIPKVMTEEEQKEKSLQLEPC</sequence>
<reference evidence="6" key="1">
    <citation type="submission" date="2021-01" db="EMBL/GenBank/DDBJ databases">
        <authorList>
            <person name="Corre E."/>
            <person name="Pelletier E."/>
            <person name="Niang G."/>
            <person name="Scheremetjew M."/>
            <person name="Finn R."/>
            <person name="Kale V."/>
            <person name="Holt S."/>
            <person name="Cochrane G."/>
            <person name="Meng A."/>
            <person name="Brown T."/>
            <person name="Cohen L."/>
        </authorList>
    </citation>
    <scope>NUCLEOTIDE SEQUENCE</scope>
    <source>
        <strain evidence="6">DIVA3 518/3/11/1/6</strain>
    </source>
</reference>
<dbReference type="Gene3D" id="1.20.870.10">
    <property type="entry name" value="Son of sevenless (SoS) protein Chain: S domain 1"/>
    <property type="match status" value="1"/>
</dbReference>
<feature type="domain" description="N-terminal Ras-GEF" evidence="5">
    <location>
        <begin position="364"/>
        <end position="488"/>
    </location>
</feature>
<dbReference type="Pfam" id="PF00618">
    <property type="entry name" value="RasGEF_N"/>
    <property type="match status" value="1"/>
</dbReference>
<dbReference type="InterPro" id="IPR023578">
    <property type="entry name" value="Ras_GEF_dom_sf"/>
</dbReference>
<accession>A0A7S4MRH0</accession>
<evidence type="ECO:0000259" key="5">
    <source>
        <dbReference type="PROSITE" id="PS50212"/>
    </source>
</evidence>
<feature type="region of interest" description="Disordered" evidence="3">
    <location>
        <begin position="173"/>
        <end position="252"/>
    </location>
</feature>
<dbReference type="PROSITE" id="PS50009">
    <property type="entry name" value="RASGEF_CAT"/>
    <property type="match status" value="1"/>
</dbReference>
<dbReference type="InterPro" id="IPR008937">
    <property type="entry name" value="Ras-like_GEF"/>
</dbReference>
<dbReference type="Gene3D" id="1.10.840.10">
    <property type="entry name" value="Ras guanine-nucleotide exchange factors catalytic domain"/>
    <property type="match status" value="1"/>
</dbReference>
<dbReference type="PROSITE" id="PS50212">
    <property type="entry name" value="RASGEF_NTER"/>
    <property type="match status" value="1"/>
</dbReference>
<dbReference type="CDD" id="cd06224">
    <property type="entry name" value="REM"/>
    <property type="match status" value="1"/>
</dbReference>
<dbReference type="InterPro" id="IPR000651">
    <property type="entry name" value="Ras-like_Gua-exchang_fac_N"/>
</dbReference>
<dbReference type="PANTHER" id="PTHR23113:SF99">
    <property type="entry name" value="RASGEF DOMAIN-CONTAINING PROTEIN"/>
    <property type="match status" value="1"/>
</dbReference>
<dbReference type="SMART" id="SM00147">
    <property type="entry name" value="RasGEF"/>
    <property type="match status" value="1"/>
</dbReference>
<protein>
    <submittedName>
        <fullName evidence="6">Uncharacterized protein</fullName>
    </submittedName>
</protein>
<dbReference type="SMART" id="SM00229">
    <property type="entry name" value="RasGEFN"/>
    <property type="match status" value="1"/>
</dbReference>
<evidence type="ECO:0000259" key="4">
    <source>
        <dbReference type="PROSITE" id="PS50009"/>
    </source>
</evidence>
<name>A0A7S4MRH0_9EUKA</name>
<proteinExistence type="predicted"/>
<keyword evidence="1 2" id="KW-0344">Guanine-nucleotide releasing factor</keyword>
<evidence type="ECO:0000256" key="1">
    <source>
        <dbReference type="ARBA" id="ARBA00022658"/>
    </source>
</evidence>
<dbReference type="EMBL" id="HBKP01023551">
    <property type="protein sequence ID" value="CAE2238283.1"/>
    <property type="molecule type" value="Transcribed_RNA"/>
</dbReference>
<feature type="region of interest" description="Disordered" evidence="3">
    <location>
        <begin position="1"/>
        <end position="35"/>
    </location>
</feature>
<dbReference type="PANTHER" id="PTHR23113">
    <property type="entry name" value="GUANINE NUCLEOTIDE EXCHANGE FACTOR"/>
    <property type="match status" value="1"/>
</dbReference>
<feature type="domain" description="Ras-GEF" evidence="4">
    <location>
        <begin position="508"/>
        <end position="741"/>
    </location>
</feature>
<dbReference type="AlphaFoldDB" id="A0A7S4MRH0"/>
<organism evidence="6">
    <name type="scientific">Vannella robusta</name>
    <dbReference type="NCBI Taxonomy" id="1487602"/>
    <lineage>
        <taxon>Eukaryota</taxon>
        <taxon>Amoebozoa</taxon>
        <taxon>Discosea</taxon>
        <taxon>Flabellinia</taxon>
        <taxon>Vannellidae</taxon>
        <taxon>Vannella</taxon>
    </lineage>
</organism>
<dbReference type="Pfam" id="PF00617">
    <property type="entry name" value="RasGEF"/>
    <property type="match status" value="1"/>
</dbReference>
<dbReference type="SUPFAM" id="SSF48366">
    <property type="entry name" value="Ras GEF"/>
    <property type="match status" value="1"/>
</dbReference>
<dbReference type="InterPro" id="IPR001895">
    <property type="entry name" value="RASGEF_cat_dom"/>
</dbReference>
<evidence type="ECO:0000256" key="3">
    <source>
        <dbReference type="SAM" id="MobiDB-lite"/>
    </source>
</evidence>
<dbReference type="InterPro" id="IPR036964">
    <property type="entry name" value="RASGEF_cat_dom_sf"/>
</dbReference>
<gene>
    <name evidence="6" type="ORF">VSP0166_LOCUS16428</name>
</gene>